<accession>A0A1E4SJ09</accession>
<dbReference type="Pfam" id="PF17234">
    <property type="entry name" value="MPM1"/>
    <property type="match status" value="1"/>
</dbReference>
<feature type="non-terminal residue" evidence="2">
    <location>
        <position position="351"/>
    </location>
</feature>
<dbReference type="EMBL" id="KV453912">
    <property type="protein sequence ID" value="ODV79427.1"/>
    <property type="molecule type" value="Genomic_DNA"/>
</dbReference>
<sequence>KQHYDEILNDVDDLKKNLTSIAKSVYNLTLHSVNEINEKTKGSWKFFDDLDKKTHERANELADEYLSSGAVVHGSEVASNYNTGERAYPSFYEIRDHFHKQFSPFGEKDTFEGFVGGPFGNWSGFHDNFHGSFRNGKTPFGYYSHKSPSIRSYNDCMTKNGESIWDSKGYWRCLFPNSEVPVEYLRYKNENFPERILTKEDFNSAIKTASAQEKDGVIDLGEKGTYFRRLEDLMNWKSIMYQNAREERANRRRRFHKQNQKLDEVATSQPATLDTPKQVVSSSLQSTYNMNSESKEVELNEIRTEYFSDGTLVTKTITKSKPLDAKDWVNVVENVEHGANKSNGGWFWNSR</sequence>
<evidence type="ECO:0000256" key="1">
    <source>
        <dbReference type="SAM" id="MobiDB-lite"/>
    </source>
</evidence>
<organism evidence="2 3">
    <name type="scientific">Suhomyces tanzawaensis NRRL Y-17324</name>
    <dbReference type="NCBI Taxonomy" id="984487"/>
    <lineage>
        <taxon>Eukaryota</taxon>
        <taxon>Fungi</taxon>
        <taxon>Dikarya</taxon>
        <taxon>Ascomycota</taxon>
        <taxon>Saccharomycotina</taxon>
        <taxon>Pichiomycetes</taxon>
        <taxon>Debaryomycetaceae</taxon>
        <taxon>Suhomyces</taxon>
    </lineage>
</organism>
<protein>
    <submittedName>
        <fullName evidence="2">Uncharacterized protein</fullName>
    </submittedName>
</protein>
<reference evidence="3" key="1">
    <citation type="submission" date="2016-05" db="EMBL/GenBank/DDBJ databases">
        <title>Comparative genomics of biotechnologically important yeasts.</title>
        <authorList>
            <consortium name="DOE Joint Genome Institute"/>
            <person name="Riley R."/>
            <person name="Haridas S."/>
            <person name="Wolfe K.H."/>
            <person name="Lopes M.R."/>
            <person name="Hittinger C.T."/>
            <person name="Goker M."/>
            <person name="Salamov A."/>
            <person name="Wisecaver J."/>
            <person name="Long T.M."/>
            <person name="Aerts A.L."/>
            <person name="Barry K."/>
            <person name="Choi C."/>
            <person name="Clum A."/>
            <person name="Coughlan A.Y."/>
            <person name="Deshpande S."/>
            <person name="Douglass A.P."/>
            <person name="Hanson S.J."/>
            <person name="Klenk H.-P."/>
            <person name="Labutti K."/>
            <person name="Lapidus A."/>
            <person name="Lindquist E."/>
            <person name="Lipzen A."/>
            <person name="Meier-Kolthoff J.P."/>
            <person name="Ohm R.A."/>
            <person name="Otillar R.P."/>
            <person name="Pangilinan J."/>
            <person name="Peng Y."/>
            <person name="Rokas A."/>
            <person name="Rosa C.A."/>
            <person name="Scheuner C."/>
            <person name="Sibirny A.A."/>
            <person name="Slot J.C."/>
            <person name="Stielow J.B."/>
            <person name="Sun H."/>
            <person name="Kurtzman C.P."/>
            <person name="Blackwell M."/>
            <person name="Grigoriev I.V."/>
            <person name="Jeffries T.W."/>
        </authorList>
    </citation>
    <scope>NUCLEOTIDE SEQUENCE [LARGE SCALE GENOMIC DNA]</scope>
    <source>
        <strain evidence="3">NRRL Y-17324</strain>
    </source>
</reference>
<dbReference type="AlphaFoldDB" id="A0A1E4SJ09"/>
<gene>
    <name evidence="2" type="ORF">CANTADRAFT_30118</name>
</gene>
<proteinExistence type="predicted"/>
<dbReference type="OrthoDB" id="4044171at2759"/>
<dbReference type="InterPro" id="IPR035187">
    <property type="entry name" value="Mpm1"/>
</dbReference>
<name>A0A1E4SJ09_9ASCO</name>
<feature type="non-terminal residue" evidence="2">
    <location>
        <position position="1"/>
    </location>
</feature>
<keyword evidence="3" id="KW-1185">Reference proteome</keyword>
<dbReference type="Proteomes" id="UP000094285">
    <property type="component" value="Unassembled WGS sequence"/>
</dbReference>
<dbReference type="GeneID" id="30982469"/>
<evidence type="ECO:0000313" key="3">
    <source>
        <dbReference type="Proteomes" id="UP000094285"/>
    </source>
</evidence>
<dbReference type="RefSeq" id="XP_020064549.1">
    <property type="nucleotide sequence ID" value="XM_020208332.1"/>
</dbReference>
<feature type="region of interest" description="Disordered" evidence="1">
    <location>
        <begin position="256"/>
        <end position="278"/>
    </location>
</feature>
<evidence type="ECO:0000313" key="2">
    <source>
        <dbReference type="EMBL" id="ODV79427.1"/>
    </source>
</evidence>